<keyword evidence="2" id="KW-0012">Acyltransferase</keyword>
<name>A0ABS5S597_9FLAO</name>
<dbReference type="Proteomes" id="UP001297092">
    <property type="component" value="Unassembled WGS sequence"/>
</dbReference>
<dbReference type="CDD" id="cd05635">
    <property type="entry name" value="LbH_unknown"/>
    <property type="match status" value="1"/>
</dbReference>
<sequence length="391" mass="43705">MNYILFDGNVRNQLLPFTFTRPVAEIRVGILTIREKWEYFLGASTTTITEGYLSEKYPFVELESNVLINAAFLPSENLAAIVKSLSENQAIFFEDEPIAFFSSEGQEIDFETFDIIQYQHNDILKIEHTWDIFSKNGEAIKRDFQMLTQGRESQKIPEGIWTKNAQQIFIEEGAKLEFCTLNASEGPIYIGKDSEIMEGSLVRGPFALCENSTLKMGAKIYSNTTVGPHSKVGGEVNNSVIFGYSNKGHDGFLGNSVLGEWCNLGADTNNSNLKNNYAEVRLWDYESEGFAKTGLQFCGLMMGDHSKCGINTMFNTGTVVGVSANIFGSGFPRNFVPSFSWGGSGGFTTFKTDKAFEVAKVVMARRNIEFSEIDAKIMEHVFEETAKWRKG</sequence>
<evidence type="ECO:0000313" key="3">
    <source>
        <dbReference type="EMBL" id="MBT0608148.1"/>
    </source>
</evidence>
<dbReference type="InterPro" id="IPR050065">
    <property type="entry name" value="GlmU-like"/>
</dbReference>
<dbReference type="Gene3D" id="2.160.10.10">
    <property type="entry name" value="Hexapeptide repeat proteins"/>
    <property type="match status" value="1"/>
</dbReference>
<accession>A0ABS5S597</accession>
<evidence type="ECO:0000256" key="2">
    <source>
        <dbReference type="ARBA" id="ARBA00023315"/>
    </source>
</evidence>
<gene>
    <name evidence="3" type="ORF">KIV10_08140</name>
</gene>
<evidence type="ECO:0000256" key="1">
    <source>
        <dbReference type="ARBA" id="ARBA00022679"/>
    </source>
</evidence>
<protein>
    <submittedName>
        <fullName evidence="3">GlmU family protein</fullName>
    </submittedName>
</protein>
<evidence type="ECO:0000313" key="4">
    <source>
        <dbReference type="Proteomes" id="UP001297092"/>
    </source>
</evidence>
<keyword evidence="4" id="KW-1185">Reference proteome</keyword>
<dbReference type="SUPFAM" id="SSF51161">
    <property type="entry name" value="Trimeric LpxA-like enzymes"/>
    <property type="match status" value="1"/>
</dbReference>
<reference evidence="3 4" key="1">
    <citation type="submission" date="2021-05" db="EMBL/GenBank/DDBJ databases">
        <title>Aequorivita echinoideorum JCM 30378 genome.</title>
        <authorList>
            <person name="Zhang H."/>
            <person name="Li C."/>
        </authorList>
    </citation>
    <scope>NUCLEOTIDE SEQUENCE [LARGE SCALE GENOMIC DNA]</scope>
    <source>
        <strain evidence="3 4">JCM30378</strain>
    </source>
</reference>
<dbReference type="EMBL" id="JAHCTB010000003">
    <property type="protein sequence ID" value="MBT0608148.1"/>
    <property type="molecule type" value="Genomic_DNA"/>
</dbReference>
<dbReference type="InterPro" id="IPR023917">
    <property type="entry name" value="Bifunctiontional_GlmU_bac-type"/>
</dbReference>
<dbReference type="RefSeq" id="WP_214113019.1">
    <property type="nucleotide sequence ID" value="NZ_JAHCTB010000003.1"/>
</dbReference>
<keyword evidence="1" id="KW-0808">Transferase</keyword>
<dbReference type="InterPro" id="IPR011004">
    <property type="entry name" value="Trimer_LpxA-like_sf"/>
</dbReference>
<dbReference type="PANTHER" id="PTHR43584">
    <property type="entry name" value="NUCLEOTIDYL TRANSFERASE"/>
    <property type="match status" value="1"/>
</dbReference>
<proteinExistence type="predicted"/>
<organism evidence="3 4">
    <name type="scientific">Aequorivita echinoideorum</name>
    <dbReference type="NCBI Taxonomy" id="1549647"/>
    <lineage>
        <taxon>Bacteria</taxon>
        <taxon>Pseudomonadati</taxon>
        <taxon>Bacteroidota</taxon>
        <taxon>Flavobacteriia</taxon>
        <taxon>Flavobacteriales</taxon>
        <taxon>Flavobacteriaceae</taxon>
        <taxon>Aequorivita</taxon>
    </lineage>
</organism>
<comment type="caution">
    <text evidence="3">The sequence shown here is derived from an EMBL/GenBank/DDBJ whole genome shotgun (WGS) entry which is preliminary data.</text>
</comment>
<dbReference type="PANTHER" id="PTHR43584:SF9">
    <property type="entry name" value="TRANSFERASE HEXAPEPTIDE REPEAT CONTAINING PROTEIN"/>
    <property type="match status" value="1"/>
</dbReference>
<dbReference type="NCBIfam" id="TIGR03991">
    <property type="entry name" value="alt_bact_glmU"/>
    <property type="match status" value="1"/>
</dbReference>
<dbReference type="Pfam" id="PF13562">
    <property type="entry name" value="NTP_transf_4"/>
    <property type="match status" value="1"/>
</dbReference>